<keyword evidence="4 6" id="KW-1133">Transmembrane helix</keyword>
<reference evidence="8 9" key="1">
    <citation type="submission" date="2019-03" db="EMBL/GenBank/DDBJ databases">
        <title>Bacillus niacini sp. nov. a Nicotinate-Metabolizing Mesophile Isolated from Soil.</title>
        <authorList>
            <person name="Zhang G."/>
        </authorList>
    </citation>
    <scope>NUCLEOTIDE SEQUENCE [LARGE SCALE GENOMIC DNA]</scope>
    <source>
        <strain evidence="8 9">WN066</strain>
    </source>
</reference>
<keyword evidence="3 6" id="KW-0812">Transmembrane</keyword>
<feature type="transmembrane region" description="Helical" evidence="6">
    <location>
        <begin position="410"/>
        <end position="433"/>
    </location>
</feature>
<feature type="transmembrane region" description="Helical" evidence="6">
    <location>
        <begin position="267"/>
        <end position="289"/>
    </location>
</feature>
<gene>
    <name evidence="8" type="ORF">E2K98_02495</name>
</gene>
<feature type="transmembrane region" description="Helical" evidence="6">
    <location>
        <begin position="301"/>
        <end position="320"/>
    </location>
</feature>
<evidence type="ECO:0000256" key="4">
    <source>
        <dbReference type="ARBA" id="ARBA00022989"/>
    </source>
</evidence>
<dbReference type="PANTHER" id="PTHR31632:SF2">
    <property type="entry name" value="PLASMA MEMBRANE IRON PERMEASE"/>
    <property type="match status" value="1"/>
</dbReference>
<feature type="transmembrane region" description="Helical" evidence="6">
    <location>
        <begin position="340"/>
        <end position="359"/>
    </location>
</feature>
<feature type="signal peptide" evidence="7">
    <location>
        <begin position="1"/>
        <end position="26"/>
    </location>
</feature>
<evidence type="ECO:0000256" key="5">
    <source>
        <dbReference type="ARBA" id="ARBA00023136"/>
    </source>
</evidence>
<dbReference type="AlphaFoldDB" id="A0A4R5W006"/>
<dbReference type="RefSeq" id="WP_133332706.1">
    <property type="nucleotide sequence ID" value="NZ_SMYO01000001.1"/>
</dbReference>
<dbReference type="GO" id="GO:0015093">
    <property type="term" value="F:ferrous iron transmembrane transporter activity"/>
    <property type="evidence" value="ECO:0007669"/>
    <property type="project" value="TreeGrafter"/>
</dbReference>
<dbReference type="EMBL" id="SMYO01000001">
    <property type="protein sequence ID" value="TDK65127.1"/>
    <property type="molecule type" value="Genomic_DNA"/>
</dbReference>
<evidence type="ECO:0000313" key="8">
    <source>
        <dbReference type="EMBL" id="TDK65127.1"/>
    </source>
</evidence>
<organism evidence="8 9">
    <name type="scientific">Bacillus salipaludis</name>
    <dbReference type="NCBI Taxonomy" id="2547811"/>
    <lineage>
        <taxon>Bacteria</taxon>
        <taxon>Bacillati</taxon>
        <taxon>Bacillota</taxon>
        <taxon>Bacilli</taxon>
        <taxon>Bacillales</taxon>
        <taxon>Bacillaceae</taxon>
        <taxon>Bacillus</taxon>
    </lineage>
</organism>
<sequence length="500" mass="54824">MGKNLLLKLSILLLILGFGVHTSVSAAGNSSEDIKKAEVSIDKAIDYASKGNLSEAQKAYDQFNKTWREIEEGIKADSATAYRDNESNMGQVVYALTLKKQDQVLQALKGLKAVNEKFASGGYPKEAGFKKEDISLDDFIVLLQETKKEINEQNQTEALDDIKKASSSWLSVEGVVVAQSASVYSDSERDLVTIQAMLSANPSNFKDANKTVDNMIKYLTPLADKSEYTYWDASMILIREGLEALLVVIALMSFVKKSGEGKGKGWIWTGVLSGLGVSVILAVIVKFVISSGAFGNNNALIAGWTGVFAAVMLLYMSYWLHSQSNIADWNRYIREKSQTALTTGKLVSLGVLAFLAVFREGTETVLFYIGMASQIKLQALLLGFLIGAAILGILAYLMIFVGLKLPLRPFFMVSSLIVFYLCIKFTGMGIHSLQLSGLIPTTNSQSIPSIDFFALYPSWESTIPQVILVLGAVIILLSKKFKNQKHNAVNNNHNESRKLS</sequence>
<dbReference type="Proteomes" id="UP000295132">
    <property type="component" value="Unassembled WGS sequence"/>
</dbReference>
<comment type="similarity">
    <text evidence="2">Belongs to the oxidase-dependent Fe transporter (OFeT) (TC 9.A.10.1) family.</text>
</comment>
<proteinExistence type="inferred from homology"/>
<dbReference type="Pfam" id="PF03239">
    <property type="entry name" value="FTR1"/>
    <property type="match status" value="1"/>
</dbReference>
<dbReference type="InterPro" id="IPR004923">
    <property type="entry name" value="FTR1/Fip1/EfeU"/>
</dbReference>
<accession>A0A4R5W006</accession>
<evidence type="ECO:0000256" key="6">
    <source>
        <dbReference type="SAM" id="Phobius"/>
    </source>
</evidence>
<name>A0A4R5W006_9BACI</name>
<keyword evidence="5 6" id="KW-0472">Membrane</keyword>
<evidence type="ECO:0000256" key="2">
    <source>
        <dbReference type="ARBA" id="ARBA00008333"/>
    </source>
</evidence>
<evidence type="ECO:0000313" key="9">
    <source>
        <dbReference type="Proteomes" id="UP000295132"/>
    </source>
</evidence>
<evidence type="ECO:0000256" key="1">
    <source>
        <dbReference type="ARBA" id="ARBA00004141"/>
    </source>
</evidence>
<feature type="transmembrane region" description="Helical" evidence="6">
    <location>
        <begin position="379"/>
        <end position="403"/>
    </location>
</feature>
<evidence type="ECO:0000256" key="7">
    <source>
        <dbReference type="SAM" id="SignalP"/>
    </source>
</evidence>
<dbReference type="PANTHER" id="PTHR31632">
    <property type="entry name" value="IRON TRANSPORTER FTH1"/>
    <property type="match status" value="1"/>
</dbReference>
<feature type="chain" id="PRO_5020279503" evidence="7">
    <location>
        <begin position="27"/>
        <end position="500"/>
    </location>
</feature>
<evidence type="ECO:0000256" key="3">
    <source>
        <dbReference type="ARBA" id="ARBA00022692"/>
    </source>
</evidence>
<protein>
    <submittedName>
        <fullName evidence="8">FTR1 family iron permease</fullName>
    </submittedName>
</protein>
<comment type="subcellular location">
    <subcellularLocation>
        <location evidence="1">Membrane</location>
        <topology evidence="1">Multi-pass membrane protein</topology>
    </subcellularLocation>
</comment>
<feature type="transmembrane region" description="Helical" evidence="6">
    <location>
        <begin position="453"/>
        <end position="477"/>
    </location>
</feature>
<keyword evidence="7" id="KW-0732">Signal</keyword>
<dbReference type="GO" id="GO:0033573">
    <property type="term" value="C:high-affinity iron permease complex"/>
    <property type="evidence" value="ECO:0007669"/>
    <property type="project" value="InterPro"/>
</dbReference>
<feature type="transmembrane region" description="Helical" evidence="6">
    <location>
        <begin position="236"/>
        <end position="255"/>
    </location>
</feature>
<comment type="caution">
    <text evidence="8">The sequence shown here is derived from an EMBL/GenBank/DDBJ whole genome shotgun (WGS) entry which is preliminary data.</text>
</comment>